<evidence type="ECO:0000313" key="1">
    <source>
        <dbReference type="EMBL" id="MCL6698006.1"/>
    </source>
</evidence>
<dbReference type="SUPFAM" id="SSF56925">
    <property type="entry name" value="OMPA-like"/>
    <property type="match status" value="1"/>
</dbReference>
<keyword evidence="2" id="KW-1185">Reference proteome</keyword>
<name>A0ABT0RSS9_9SPHN</name>
<evidence type="ECO:0000313" key="2">
    <source>
        <dbReference type="Proteomes" id="UP001203410"/>
    </source>
</evidence>
<dbReference type="Proteomes" id="UP001203410">
    <property type="component" value="Unassembled WGS sequence"/>
</dbReference>
<protein>
    <submittedName>
        <fullName evidence="1">Transferrin-binding protein-like solute binding protein</fullName>
    </submittedName>
</protein>
<dbReference type="EMBL" id="JAMGBA010000001">
    <property type="protein sequence ID" value="MCL6698006.1"/>
    <property type="molecule type" value="Genomic_DNA"/>
</dbReference>
<dbReference type="InterPro" id="IPR011250">
    <property type="entry name" value="OMP/PagP_B-barrel"/>
</dbReference>
<proteinExistence type="predicted"/>
<dbReference type="RefSeq" id="WP_249903352.1">
    <property type="nucleotide sequence ID" value="NZ_JAMGBA010000001.1"/>
</dbReference>
<sequence>MQFSYNASTNTYQISLPGFQPGNLIDTGYNGSSGEVATGSFSWVSAGSTTTRQAVNVTLPVPGSSLSPYTYSSIGFWDGQPTSYGMFAYGIPTATGDMPVTGSASYSAQIIGGTSLVPHYSVEGPVSLQFNFGAGTLSGFMDPEVANSFDGVFADFGRFDFTQTVYSTGSTTFSGKFIAPGLPGASSSFNGSFNGPSAAELMARFQTQALYNGQLGTIWGIWVGKKN</sequence>
<accession>A0ABT0RSS9</accession>
<dbReference type="Gene3D" id="2.40.160.90">
    <property type="match status" value="1"/>
</dbReference>
<gene>
    <name evidence="1" type="ORF">LZ496_04300</name>
</gene>
<organism evidence="1 2">
    <name type="scientific">Sphingomonas caseinilyticus</name>
    <dbReference type="NCBI Taxonomy" id="2908205"/>
    <lineage>
        <taxon>Bacteria</taxon>
        <taxon>Pseudomonadati</taxon>
        <taxon>Pseudomonadota</taxon>
        <taxon>Alphaproteobacteria</taxon>
        <taxon>Sphingomonadales</taxon>
        <taxon>Sphingomonadaceae</taxon>
        <taxon>Sphingomonas</taxon>
    </lineage>
</organism>
<comment type="caution">
    <text evidence="1">The sequence shown here is derived from an EMBL/GenBank/DDBJ whole genome shotgun (WGS) entry which is preliminary data.</text>
</comment>
<reference evidence="1 2" key="1">
    <citation type="submission" date="2022-05" db="EMBL/GenBank/DDBJ databases">
        <authorList>
            <person name="Jo J.-H."/>
            <person name="Im W.-T."/>
        </authorList>
    </citation>
    <scope>NUCLEOTIDE SEQUENCE [LARGE SCALE GENOMIC DNA]</scope>
    <source>
        <strain evidence="1 2">NSE70-1</strain>
    </source>
</reference>